<keyword evidence="3" id="KW-1185">Reference proteome</keyword>
<dbReference type="EMBL" id="JBJUIK010000012">
    <property type="protein sequence ID" value="KAL3510270.1"/>
    <property type="molecule type" value="Genomic_DNA"/>
</dbReference>
<sequence length="157" mass="18127">MGTESSKWDIRASTQRGNLQKNEVIAKITHQTTTSNDKDHKEQLNDENAVVRDITKSYEIMYIHEKRTDTSMKIAEQGEIDMIGKKIIERAKSSDRDEEMQEAKPTPKTFKKKGNSNGSLKSSLGEIDTNKQLFDEEKKRKFNLKVRKTTFTWMRAG</sequence>
<evidence type="ECO:0000313" key="2">
    <source>
        <dbReference type="EMBL" id="KAL3510270.1"/>
    </source>
</evidence>
<organism evidence="2 3">
    <name type="scientific">Cinchona calisaya</name>
    <dbReference type="NCBI Taxonomy" id="153742"/>
    <lineage>
        <taxon>Eukaryota</taxon>
        <taxon>Viridiplantae</taxon>
        <taxon>Streptophyta</taxon>
        <taxon>Embryophyta</taxon>
        <taxon>Tracheophyta</taxon>
        <taxon>Spermatophyta</taxon>
        <taxon>Magnoliopsida</taxon>
        <taxon>eudicotyledons</taxon>
        <taxon>Gunneridae</taxon>
        <taxon>Pentapetalae</taxon>
        <taxon>asterids</taxon>
        <taxon>lamiids</taxon>
        <taxon>Gentianales</taxon>
        <taxon>Rubiaceae</taxon>
        <taxon>Cinchonoideae</taxon>
        <taxon>Cinchoneae</taxon>
        <taxon>Cinchona</taxon>
    </lineage>
</organism>
<name>A0ABD2YVW4_9GENT</name>
<evidence type="ECO:0000256" key="1">
    <source>
        <dbReference type="SAM" id="MobiDB-lite"/>
    </source>
</evidence>
<comment type="caution">
    <text evidence="2">The sequence shown here is derived from an EMBL/GenBank/DDBJ whole genome shotgun (WGS) entry which is preliminary data.</text>
</comment>
<protein>
    <submittedName>
        <fullName evidence="2">Uncharacterized protein</fullName>
    </submittedName>
</protein>
<evidence type="ECO:0000313" key="3">
    <source>
        <dbReference type="Proteomes" id="UP001630127"/>
    </source>
</evidence>
<proteinExistence type="predicted"/>
<dbReference type="AlphaFoldDB" id="A0ABD2YVW4"/>
<feature type="region of interest" description="Disordered" evidence="1">
    <location>
        <begin position="90"/>
        <end position="132"/>
    </location>
</feature>
<gene>
    <name evidence="2" type="ORF">ACH5RR_029671</name>
</gene>
<feature type="compositionally biased region" description="Low complexity" evidence="1">
    <location>
        <begin position="115"/>
        <end position="125"/>
    </location>
</feature>
<reference evidence="2 3" key="1">
    <citation type="submission" date="2024-11" db="EMBL/GenBank/DDBJ databases">
        <title>A near-complete genome assembly of Cinchona calisaya.</title>
        <authorList>
            <person name="Lian D.C."/>
            <person name="Zhao X.W."/>
            <person name="Wei L."/>
        </authorList>
    </citation>
    <scope>NUCLEOTIDE SEQUENCE [LARGE SCALE GENOMIC DNA]</scope>
    <source>
        <tissue evidence="2">Nenye</tissue>
    </source>
</reference>
<accession>A0ABD2YVW4</accession>
<dbReference type="Proteomes" id="UP001630127">
    <property type="component" value="Unassembled WGS sequence"/>
</dbReference>